<organism evidence="1 2">
    <name type="scientific">Luedemannella flava</name>
    <dbReference type="NCBI Taxonomy" id="349316"/>
    <lineage>
        <taxon>Bacteria</taxon>
        <taxon>Bacillati</taxon>
        <taxon>Actinomycetota</taxon>
        <taxon>Actinomycetes</taxon>
        <taxon>Micromonosporales</taxon>
        <taxon>Micromonosporaceae</taxon>
        <taxon>Luedemannella</taxon>
    </lineage>
</organism>
<proteinExistence type="predicted"/>
<sequence>MTEPSAEPQCPGCLGERWKYVTQRTDVLTYAVEDIRCRERQVCPDCNGSGLAWGRSS</sequence>
<name>A0ABN2M6N2_9ACTN</name>
<accession>A0ABN2M6N2</accession>
<dbReference type="Proteomes" id="UP001500218">
    <property type="component" value="Unassembled WGS sequence"/>
</dbReference>
<keyword evidence="2" id="KW-1185">Reference proteome</keyword>
<gene>
    <name evidence="1" type="ORF">GCM10009682_35390</name>
</gene>
<protein>
    <submittedName>
        <fullName evidence="1">Uncharacterized protein</fullName>
    </submittedName>
</protein>
<comment type="caution">
    <text evidence="1">The sequence shown here is derived from an EMBL/GenBank/DDBJ whole genome shotgun (WGS) entry which is preliminary data.</text>
</comment>
<evidence type="ECO:0000313" key="2">
    <source>
        <dbReference type="Proteomes" id="UP001500218"/>
    </source>
</evidence>
<dbReference type="RefSeq" id="WP_344132894.1">
    <property type="nucleotide sequence ID" value="NZ_BAAALT010000104.1"/>
</dbReference>
<dbReference type="EMBL" id="BAAALT010000104">
    <property type="protein sequence ID" value="GAA1810708.1"/>
    <property type="molecule type" value="Genomic_DNA"/>
</dbReference>
<reference evidence="1 2" key="1">
    <citation type="journal article" date="2019" name="Int. J. Syst. Evol. Microbiol.">
        <title>The Global Catalogue of Microorganisms (GCM) 10K type strain sequencing project: providing services to taxonomists for standard genome sequencing and annotation.</title>
        <authorList>
            <consortium name="The Broad Institute Genomics Platform"/>
            <consortium name="The Broad Institute Genome Sequencing Center for Infectious Disease"/>
            <person name="Wu L."/>
            <person name="Ma J."/>
        </authorList>
    </citation>
    <scope>NUCLEOTIDE SEQUENCE [LARGE SCALE GENOMIC DNA]</scope>
    <source>
        <strain evidence="1 2">JCM 13250</strain>
    </source>
</reference>
<evidence type="ECO:0000313" key="1">
    <source>
        <dbReference type="EMBL" id="GAA1810708.1"/>
    </source>
</evidence>